<keyword evidence="3" id="KW-1185">Reference proteome</keyword>
<accession>A0ABS4KJM6</accession>
<feature type="region of interest" description="Disordered" evidence="1">
    <location>
        <begin position="1"/>
        <end position="28"/>
    </location>
</feature>
<evidence type="ECO:0000256" key="1">
    <source>
        <dbReference type="SAM" id="MobiDB-lite"/>
    </source>
</evidence>
<proteinExistence type="predicted"/>
<gene>
    <name evidence="2" type="ORF">J2Z35_001205</name>
</gene>
<reference evidence="2 3" key="1">
    <citation type="submission" date="2021-03" db="EMBL/GenBank/DDBJ databases">
        <title>Genomic Encyclopedia of Type Strains, Phase IV (KMG-IV): sequencing the most valuable type-strain genomes for metagenomic binning, comparative biology and taxonomic classification.</title>
        <authorList>
            <person name="Goeker M."/>
        </authorList>
    </citation>
    <scope>NUCLEOTIDE SEQUENCE [LARGE SCALE GENOMIC DNA]</scope>
    <source>
        <strain evidence="2 3">DSM 27512</strain>
    </source>
</reference>
<dbReference type="RefSeq" id="WP_209660472.1">
    <property type="nucleotide sequence ID" value="NZ_JAGGLI010000011.1"/>
</dbReference>
<sequence>MAGRPRKPVSQLEGHLTKEQIRQREEQEEMLKQLPKDKIKPPAWLSVRGKKIFRDVVNNLQEVDILANVDIYNLGILAEGLDNFIEVTIQLDARRFDKGAGGKKFTSMHTNKFGAENEVEDPLINIQIKYSKMVKEYSMLVGLNPAARLKLIQAHSEGDLDDFDRDFK</sequence>
<protein>
    <submittedName>
        <fullName evidence="2">P27 family predicted phage terminase small subunit</fullName>
    </submittedName>
</protein>
<dbReference type="EMBL" id="JAGGLI010000011">
    <property type="protein sequence ID" value="MBP2027411.1"/>
    <property type="molecule type" value="Genomic_DNA"/>
</dbReference>
<organism evidence="2 3">
    <name type="scientific">Acetoanaerobium pronyense</name>
    <dbReference type="NCBI Taxonomy" id="1482736"/>
    <lineage>
        <taxon>Bacteria</taxon>
        <taxon>Bacillati</taxon>
        <taxon>Bacillota</taxon>
        <taxon>Clostridia</taxon>
        <taxon>Peptostreptococcales</taxon>
        <taxon>Filifactoraceae</taxon>
        <taxon>Acetoanaerobium</taxon>
    </lineage>
</organism>
<comment type="caution">
    <text evidence="2">The sequence shown here is derived from an EMBL/GenBank/DDBJ whole genome shotgun (WGS) entry which is preliminary data.</text>
</comment>
<evidence type="ECO:0000313" key="3">
    <source>
        <dbReference type="Proteomes" id="UP001314903"/>
    </source>
</evidence>
<evidence type="ECO:0000313" key="2">
    <source>
        <dbReference type="EMBL" id="MBP2027411.1"/>
    </source>
</evidence>
<name>A0ABS4KJM6_9FIRM</name>
<feature type="compositionally biased region" description="Basic and acidic residues" evidence="1">
    <location>
        <begin position="15"/>
        <end position="28"/>
    </location>
</feature>
<dbReference type="Pfam" id="PF05119">
    <property type="entry name" value="Terminase_4"/>
    <property type="match status" value="1"/>
</dbReference>
<dbReference type="Proteomes" id="UP001314903">
    <property type="component" value="Unassembled WGS sequence"/>
</dbReference>
<dbReference type="InterPro" id="IPR006448">
    <property type="entry name" value="Phage_term_ssu_P27"/>
</dbReference>